<proteinExistence type="predicted"/>
<dbReference type="Gene3D" id="1.10.443.10">
    <property type="entry name" value="Intergrase catalytic core"/>
    <property type="match status" value="1"/>
</dbReference>
<evidence type="ECO:0000256" key="1">
    <source>
        <dbReference type="ARBA" id="ARBA00022908"/>
    </source>
</evidence>
<dbReference type="InterPro" id="IPR011010">
    <property type="entry name" value="DNA_brk_join_enz"/>
</dbReference>
<gene>
    <name evidence="4" type="ORF">U0C82_06875</name>
</gene>
<comment type="caution">
    <text evidence="4">The sequence shown here is derived from an EMBL/GenBank/DDBJ whole genome shotgun (WGS) entry which is preliminary data.</text>
</comment>
<evidence type="ECO:0000256" key="2">
    <source>
        <dbReference type="ARBA" id="ARBA00023172"/>
    </source>
</evidence>
<dbReference type="RefSeq" id="WP_322186334.1">
    <property type="nucleotide sequence ID" value="NZ_JAXLPB010000002.1"/>
</dbReference>
<dbReference type="PANTHER" id="PTHR30349">
    <property type="entry name" value="PHAGE INTEGRASE-RELATED"/>
    <property type="match status" value="1"/>
</dbReference>
<keyword evidence="2" id="KW-0233">DNA recombination</keyword>
<accession>A0ABU5I159</accession>
<dbReference type="EMBL" id="JAXLPB010000002">
    <property type="protein sequence ID" value="MDY8108867.1"/>
    <property type="molecule type" value="Genomic_DNA"/>
</dbReference>
<dbReference type="Pfam" id="PF00589">
    <property type="entry name" value="Phage_integrase"/>
    <property type="match status" value="1"/>
</dbReference>
<dbReference type="InterPro" id="IPR013762">
    <property type="entry name" value="Integrase-like_cat_sf"/>
</dbReference>
<keyword evidence="5" id="KW-1185">Reference proteome</keyword>
<organism evidence="4 5">
    <name type="scientific">Fulvimarina uroteuthidis</name>
    <dbReference type="NCBI Taxonomy" id="3098149"/>
    <lineage>
        <taxon>Bacteria</taxon>
        <taxon>Pseudomonadati</taxon>
        <taxon>Pseudomonadota</taxon>
        <taxon>Alphaproteobacteria</taxon>
        <taxon>Hyphomicrobiales</taxon>
        <taxon>Aurantimonadaceae</taxon>
        <taxon>Fulvimarina</taxon>
    </lineage>
</organism>
<dbReference type="SUPFAM" id="SSF56349">
    <property type="entry name" value="DNA breaking-rejoining enzymes"/>
    <property type="match status" value="1"/>
</dbReference>
<dbReference type="InterPro" id="IPR002104">
    <property type="entry name" value="Integrase_catalytic"/>
</dbReference>
<dbReference type="PANTHER" id="PTHR30349:SF64">
    <property type="entry name" value="PROPHAGE INTEGRASE INTD-RELATED"/>
    <property type="match status" value="1"/>
</dbReference>
<feature type="domain" description="Tyr recombinase" evidence="3">
    <location>
        <begin position="1"/>
        <end position="166"/>
    </location>
</feature>
<evidence type="ECO:0000259" key="3">
    <source>
        <dbReference type="PROSITE" id="PS51898"/>
    </source>
</evidence>
<sequence length="184" mass="21061">MIPCFWLLTSIAEDENKLAAQAILLLLLTGGRRNEITHARWEQIDRRRQTLLVPQSKSGKPRKITLNGQAIVLLKALKRIKGNPWIFPSPDTKRPSPPLYYPWHRIRCRAGLTDVRLHDLRHSFASFLVNQGVSIYVVQDLLGHTQIKTTQRYAHLTMEARKDAAEVASMVLQRAVRDDEAHEA</sequence>
<dbReference type="CDD" id="cd00796">
    <property type="entry name" value="INT_Rci_Hp1_C"/>
    <property type="match status" value="1"/>
</dbReference>
<evidence type="ECO:0000313" key="5">
    <source>
        <dbReference type="Proteomes" id="UP001294412"/>
    </source>
</evidence>
<keyword evidence="1" id="KW-0229">DNA integration</keyword>
<protein>
    <submittedName>
        <fullName evidence="4">Site-specific integrase</fullName>
    </submittedName>
</protein>
<dbReference type="Proteomes" id="UP001294412">
    <property type="component" value="Unassembled WGS sequence"/>
</dbReference>
<evidence type="ECO:0000313" key="4">
    <source>
        <dbReference type="EMBL" id="MDY8108867.1"/>
    </source>
</evidence>
<dbReference type="InterPro" id="IPR050090">
    <property type="entry name" value="Tyrosine_recombinase_XerCD"/>
</dbReference>
<reference evidence="4 5" key="1">
    <citation type="submission" date="2023-12" db="EMBL/GenBank/DDBJ databases">
        <title>Description of Novel Strain Fulvimarina sp. 2208YS6-2-32 isolated from Uroteuthis (Photololigo) edulis.</title>
        <authorList>
            <person name="Park J.-S."/>
        </authorList>
    </citation>
    <scope>NUCLEOTIDE SEQUENCE [LARGE SCALE GENOMIC DNA]</scope>
    <source>
        <strain evidence="4 5">2208YS6-2-32</strain>
    </source>
</reference>
<dbReference type="PROSITE" id="PS51898">
    <property type="entry name" value="TYR_RECOMBINASE"/>
    <property type="match status" value="1"/>
</dbReference>
<name>A0ABU5I159_9HYPH</name>